<reference evidence="10 12" key="1">
    <citation type="submission" date="2014-03" db="EMBL/GenBank/DDBJ databases">
        <title>Complete genome sequence of a deeply braunched marine Bacteroidia bacterium Draconibacterium orientale type strain FH5T.</title>
        <authorList>
            <person name="Li X."/>
            <person name="Wang X."/>
            <person name="Xie Z."/>
            <person name="Du Z."/>
            <person name="Chen G."/>
        </authorList>
    </citation>
    <scope>NUCLEOTIDE SEQUENCE [LARGE SCALE GENOMIC DNA]</scope>
    <source>
        <strain evidence="10 12">FH5</strain>
    </source>
</reference>
<evidence type="ECO:0000256" key="5">
    <source>
        <dbReference type="ARBA" id="ARBA00023136"/>
    </source>
</evidence>
<accession>X5DEQ1</accession>
<evidence type="ECO:0000313" key="11">
    <source>
        <dbReference type="EMBL" id="SET47381.1"/>
    </source>
</evidence>
<evidence type="ECO:0000313" key="13">
    <source>
        <dbReference type="Proteomes" id="UP000181981"/>
    </source>
</evidence>
<dbReference type="RefSeq" id="WP_038555110.1">
    <property type="nucleotide sequence ID" value="NZ_FOHT01000014.1"/>
</dbReference>
<evidence type="ECO:0000256" key="3">
    <source>
        <dbReference type="ARBA" id="ARBA00022452"/>
    </source>
</evidence>
<dbReference type="InterPro" id="IPR008969">
    <property type="entry name" value="CarboxyPept-like_regulatory"/>
</dbReference>
<keyword evidence="3 7" id="KW-1134">Transmembrane beta strand</keyword>
<dbReference type="InterPro" id="IPR023996">
    <property type="entry name" value="TonB-dep_OMP_SusC/RagA"/>
</dbReference>
<evidence type="ECO:0000256" key="8">
    <source>
        <dbReference type="SAM" id="Phobius"/>
    </source>
</evidence>
<evidence type="ECO:0000256" key="7">
    <source>
        <dbReference type="PROSITE-ProRule" id="PRU01360"/>
    </source>
</evidence>
<dbReference type="OrthoDB" id="1109428at2"/>
<keyword evidence="12" id="KW-1185">Reference proteome</keyword>
<comment type="similarity">
    <text evidence="7">Belongs to the TonB-dependent receptor family.</text>
</comment>
<dbReference type="Gene3D" id="2.170.130.10">
    <property type="entry name" value="TonB-dependent receptor, plug domain"/>
    <property type="match status" value="1"/>
</dbReference>
<dbReference type="EMBL" id="FOHT01000014">
    <property type="protein sequence ID" value="SET47381.1"/>
    <property type="molecule type" value="Genomic_DNA"/>
</dbReference>
<evidence type="ECO:0000313" key="10">
    <source>
        <dbReference type="EMBL" id="AHW58822.1"/>
    </source>
</evidence>
<dbReference type="HOGENOM" id="CLU_004317_0_2_10"/>
<comment type="subcellular location">
    <subcellularLocation>
        <location evidence="1 7">Cell outer membrane</location>
        <topology evidence="1 7">Multi-pass membrane protein</topology>
    </subcellularLocation>
</comment>
<proteinExistence type="inferred from homology"/>
<dbReference type="PROSITE" id="PS52016">
    <property type="entry name" value="TONB_DEPENDENT_REC_3"/>
    <property type="match status" value="1"/>
</dbReference>
<dbReference type="Proteomes" id="UP000023772">
    <property type="component" value="Chromosome"/>
</dbReference>
<dbReference type="InterPro" id="IPR012910">
    <property type="entry name" value="Plug_dom"/>
</dbReference>
<dbReference type="NCBIfam" id="TIGR04056">
    <property type="entry name" value="OMP_RagA_SusC"/>
    <property type="match status" value="1"/>
</dbReference>
<dbReference type="KEGG" id="dori:FH5T_02385"/>
<dbReference type="InterPro" id="IPR039426">
    <property type="entry name" value="TonB-dep_rcpt-like"/>
</dbReference>
<dbReference type="Pfam" id="PF07715">
    <property type="entry name" value="Plug"/>
    <property type="match status" value="1"/>
</dbReference>
<dbReference type="Gene3D" id="2.40.170.20">
    <property type="entry name" value="TonB-dependent receptor, beta-barrel domain"/>
    <property type="match status" value="1"/>
</dbReference>
<keyword evidence="2 7" id="KW-0813">Transport</keyword>
<evidence type="ECO:0000256" key="2">
    <source>
        <dbReference type="ARBA" id="ARBA00022448"/>
    </source>
</evidence>
<evidence type="ECO:0000256" key="1">
    <source>
        <dbReference type="ARBA" id="ARBA00004571"/>
    </source>
</evidence>
<gene>
    <name evidence="10" type="ORF">FH5T_02385</name>
    <name evidence="11" type="ORF">SAMN05444285_11410</name>
</gene>
<dbReference type="SUPFAM" id="SSF49464">
    <property type="entry name" value="Carboxypeptidase regulatory domain-like"/>
    <property type="match status" value="1"/>
</dbReference>
<name>X5DEQ1_9BACT</name>
<dbReference type="EMBL" id="CP007451">
    <property type="protein sequence ID" value="AHW58822.1"/>
    <property type="molecule type" value="Genomic_DNA"/>
</dbReference>
<dbReference type="NCBIfam" id="TIGR04057">
    <property type="entry name" value="SusC_RagA_signa"/>
    <property type="match status" value="1"/>
</dbReference>
<dbReference type="SUPFAM" id="SSF56935">
    <property type="entry name" value="Porins"/>
    <property type="match status" value="1"/>
</dbReference>
<keyword evidence="10" id="KW-0176">Collagen</keyword>
<keyword evidence="5 7" id="KW-0472">Membrane</keyword>
<dbReference type="Pfam" id="PF13715">
    <property type="entry name" value="CarbopepD_reg_2"/>
    <property type="match status" value="1"/>
</dbReference>
<feature type="domain" description="TonB-dependent receptor plug" evidence="9">
    <location>
        <begin position="122"/>
        <end position="224"/>
    </location>
</feature>
<dbReference type="InterPro" id="IPR023997">
    <property type="entry name" value="TonB-dep_OMP_SusC/RagA_CS"/>
</dbReference>
<dbReference type="Proteomes" id="UP000181981">
    <property type="component" value="Unassembled WGS sequence"/>
</dbReference>
<dbReference type="InterPro" id="IPR036942">
    <property type="entry name" value="Beta-barrel_TonB_sf"/>
</dbReference>
<dbReference type="eggNOG" id="COG4206">
    <property type="taxonomic scope" value="Bacteria"/>
</dbReference>
<evidence type="ECO:0000256" key="6">
    <source>
        <dbReference type="ARBA" id="ARBA00023237"/>
    </source>
</evidence>
<keyword evidence="6 7" id="KW-0998">Cell outer membrane</keyword>
<reference evidence="11 13" key="2">
    <citation type="submission" date="2016-10" db="EMBL/GenBank/DDBJ databases">
        <authorList>
            <person name="de Groot N.N."/>
        </authorList>
    </citation>
    <scope>NUCLEOTIDE SEQUENCE [LARGE SCALE GENOMIC DNA]</scope>
    <source>
        <strain evidence="11 13">DSM 25947</strain>
    </source>
</reference>
<dbReference type="Gene3D" id="2.60.40.1120">
    <property type="entry name" value="Carboxypeptidase-like, regulatory domain"/>
    <property type="match status" value="1"/>
</dbReference>
<evidence type="ECO:0000259" key="9">
    <source>
        <dbReference type="Pfam" id="PF07715"/>
    </source>
</evidence>
<keyword evidence="4 7" id="KW-0812">Transmembrane</keyword>
<dbReference type="AlphaFoldDB" id="X5DEQ1"/>
<dbReference type="InterPro" id="IPR037066">
    <property type="entry name" value="Plug_dom_sf"/>
</dbReference>
<dbReference type="STRING" id="1168034.FH5T_02385"/>
<protein>
    <submittedName>
        <fullName evidence="10">Collagen-binding protein</fullName>
    </submittedName>
    <submittedName>
        <fullName evidence="11">TonB-linked outer membrane protein, SusC/RagA family</fullName>
    </submittedName>
</protein>
<feature type="transmembrane region" description="Helical" evidence="8">
    <location>
        <begin position="7"/>
        <end position="25"/>
    </location>
</feature>
<evidence type="ECO:0000313" key="12">
    <source>
        <dbReference type="Proteomes" id="UP000023772"/>
    </source>
</evidence>
<sequence length="1048" mass="115721">MKKGKLFQVALMMLPMMLLTLWSYGQNVNLRGTVVDGSGSPLPGVTIVVKGTMEGTISNTDGSYSFSDVPGDATLVFSFIGMRTQEILVDGQNTINVTMEEAAIGIEEVVAIGYGVQKKKLTTGANINVGSDDLIQQSTSEALDAIQGQAPGVNIVQNSGMPGEGFKVNIRGLGTIGNSQPLYVIDGVAGGDINNLSPADIESIDILKDAASAAIYGSRAANGVILVTTKQGRRGDMQVAYDGYYGFQQIENLEQPLNAQQFMDIYNEERVVSGRDAIDFASTIPDLYQKIQSGQWNGTNWLEEAYNKNAPIQNHAVNISGGSEQSVFSMGFSYASQEGVLGKPVEPNYDRYTVRLNSDHTIYRKNDLDIIKVGQTFNYSYSKKGGIAIGGMYYNDVRNLLVGSPLVPVYNSEGEYYASDDLAASGLVGLSSRIYNPIAQMHLNRGMNESRNYNINSNAYLEIQPIRNLIFRSSYGYRYNGNSYRSYQPEYNLAGDVSLTPGRITQSSGNGHSWTFENTLNYRFNSGNHNIDVLVGQSMEKWGLGTNMSATNANPTFLGFEHAYLNNTDGLTTGVTSISGGPLSRGQLASFFGRVNYDYAEKYLLTLVMRADGSSNFASGNRWGYFPSVSAGWVMTEEGFLQDNGFVDFLKLRVSWGQNGNSQIDPFQYLALVGFNKDNNYRFGSNRDVMQLGGYPSILPNPDVSWETSEQLNVGVDANFLDSRLQLVLDYYKKTTKDWLVRQPLPAIFGAQAPYYNGGDIVNKGVELSLRWNDHIGEFNYGAHFNIAENKNEVTRLGNASGFIQSDGSIISQGTDPVWRVETGFPVGYFYGYKTAGIFQNQEEIDNWTQGYLQENPQPGDVIFLDTNGDNTVTPDDKTMIGNPHPDFRIGFGINFEYKGLDFAVTAKGAFGHQILKSYRSFADNEFHNYTDRILTRWNGEGTSNLLPRLTAGNTTNRINISEIYIEDGDFVKIQNVTLGYDFKKLMPNIPLGQARLYVTARNLFTFTDYSGMDPEVGYGNEQPFVSGIDLGFYPSPRSYMIGVNLKF</sequence>
<evidence type="ECO:0000256" key="4">
    <source>
        <dbReference type="ARBA" id="ARBA00022692"/>
    </source>
</evidence>
<dbReference type="GO" id="GO:0009279">
    <property type="term" value="C:cell outer membrane"/>
    <property type="evidence" value="ECO:0007669"/>
    <property type="project" value="UniProtKB-SubCell"/>
</dbReference>
<organism evidence="11 13">
    <name type="scientific">Draconibacterium orientale</name>
    <dbReference type="NCBI Taxonomy" id="1168034"/>
    <lineage>
        <taxon>Bacteria</taxon>
        <taxon>Pseudomonadati</taxon>
        <taxon>Bacteroidota</taxon>
        <taxon>Bacteroidia</taxon>
        <taxon>Marinilabiliales</taxon>
        <taxon>Prolixibacteraceae</taxon>
        <taxon>Draconibacterium</taxon>
    </lineage>
</organism>
<keyword evidence="8" id="KW-1133">Transmembrane helix</keyword>